<gene>
    <name evidence="6" type="ORF">DLAC_03933</name>
</gene>
<evidence type="ECO:0000313" key="6">
    <source>
        <dbReference type="EMBL" id="KYQ96651.1"/>
    </source>
</evidence>
<dbReference type="OrthoDB" id="21537at2759"/>
<keyword evidence="1" id="KW-0472">Membrane</keyword>
<dbReference type="EMBL" id="LODT01000021">
    <property type="protein sequence ID" value="KYQ96651.1"/>
    <property type="molecule type" value="Genomic_DNA"/>
</dbReference>
<feature type="transmembrane region" description="Helical" evidence="1">
    <location>
        <begin position="778"/>
        <end position="801"/>
    </location>
</feature>
<keyword evidence="1" id="KW-0812">Transmembrane</keyword>
<evidence type="ECO:0000259" key="5">
    <source>
        <dbReference type="Pfam" id="PF25820"/>
    </source>
</evidence>
<feature type="domain" description="DUF7034" evidence="3">
    <location>
        <begin position="265"/>
        <end position="376"/>
    </location>
</feature>
<evidence type="ECO:0000259" key="4">
    <source>
        <dbReference type="Pfam" id="PF23034"/>
    </source>
</evidence>
<organism evidence="6 7">
    <name type="scientific">Tieghemostelium lacteum</name>
    <name type="common">Slime mold</name>
    <name type="synonym">Dictyostelium lacteum</name>
    <dbReference type="NCBI Taxonomy" id="361077"/>
    <lineage>
        <taxon>Eukaryota</taxon>
        <taxon>Amoebozoa</taxon>
        <taxon>Evosea</taxon>
        <taxon>Eumycetozoa</taxon>
        <taxon>Dictyostelia</taxon>
        <taxon>Dictyosteliales</taxon>
        <taxon>Raperosteliaceae</taxon>
        <taxon>Tieghemostelium</taxon>
    </lineage>
</organism>
<evidence type="ECO:0000259" key="3">
    <source>
        <dbReference type="Pfam" id="PF23033"/>
    </source>
</evidence>
<evidence type="ECO:0000256" key="1">
    <source>
        <dbReference type="SAM" id="Phobius"/>
    </source>
</evidence>
<dbReference type="InterPro" id="IPR055462">
    <property type="entry name" value="DUF7034"/>
</dbReference>
<comment type="caution">
    <text evidence="6">The sequence shown here is derived from an EMBL/GenBank/DDBJ whole genome shotgun (WGS) entry which is preliminary data.</text>
</comment>
<keyword evidence="7" id="KW-1185">Reference proteome</keyword>
<protein>
    <submittedName>
        <fullName evidence="6">EGF-like domain-containing protein</fullName>
    </submittedName>
</protein>
<dbReference type="Pfam" id="PF22933">
    <property type="entry name" value="ComC_SSD"/>
    <property type="match status" value="1"/>
</dbReference>
<reference evidence="6 7" key="1">
    <citation type="submission" date="2015-12" db="EMBL/GenBank/DDBJ databases">
        <title>Dictyostelia acquired genes for synthesis and detection of signals that induce cell-type specialization by lateral gene transfer from prokaryotes.</title>
        <authorList>
            <person name="Gloeckner G."/>
            <person name="Schaap P."/>
        </authorList>
    </citation>
    <scope>NUCLEOTIDE SEQUENCE [LARGE SCALE GENOMIC DNA]</scope>
    <source>
        <strain evidence="6 7">TK</strain>
    </source>
</reference>
<evidence type="ECO:0000313" key="7">
    <source>
        <dbReference type="Proteomes" id="UP000076078"/>
    </source>
</evidence>
<dbReference type="PANTHER" id="PTHR31378:SF29">
    <property type="entry name" value="EGF-LIKE DOMAIN-CONTAINING PROTEIN-RELATED"/>
    <property type="match status" value="1"/>
</dbReference>
<dbReference type="PANTHER" id="PTHR31378">
    <property type="entry name" value="EGF-LIKE DOMAIN-CONTAINING PROTEIN-RELATED-RELATED"/>
    <property type="match status" value="1"/>
</dbReference>
<dbReference type="Proteomes" id="UP000076078">
    <property type="component" value="Unassembled WGS sequence"/>
</dbReference>
<accession>A0A151ZRJ9</accession>
<proteinExistence type="predicted"/>
<dbReference type="InterPro" id="IPR054484">
    <property type="entry name" value="ComC_SSD"/>
</dbReference>
<dbReference type="OMA" id="WINIKIV"/>
<feature type="domain" description="DUF7035" evidence="4">
    <location>
        <begin position="114"/>
        <end position="245"/>
    </location>
</feature>
<dbReference type="InterPro" id="IPR057709">
    <property type="entry name" value="DUF7949"/>
</dbReference>
<feature type="domain" description="DUF7949" evidence="5">
    <location>
        <begin position="492"/>
        <end position="525"/>
    </location>
</feature>
<dbReference type="AlphaFoldDB" id="A0A151ZRJ9"/>
<dbReference type="Pfam" id="PF25820">
    <property type="entry name" value="DUF7949"/>
    <property type="match status" value="1"/>
</dbReference>
<name>A0A151ZRJ9_TIELA</name>
<feature type="domain" description="ComC supersandwich" evidence="2">
    <location>
        <begin position="550"/>
        <end position="750"/>
    </location>
</feature>
<dbReference type="Pfam" id="PF23034">
    <property type="entry name" value="DUF7035"/>
    <property type="match status" value="1"/>
</dbReference>
<keyword evidence="1" id="KW-1133">Transmembrane helix</keyword>
<dbReference type="InParanoid" id="A0A151ZRJ9"/>
<evidence type="ECO:0000259" key="2">
    <source>
        <dbReference type="Pfam" id="PF22933"/>
    </source>
</evidence>
<dbReference type="Pfam" id="PF23033">
    <property type="entry name" value="DUF7034"/>
    <property type="match status" value="1"/>
</dbReference>
<sequence length="821" mass="91714">MNVYNQTQNNNIVYIGIENPVLYSKYPPVFTVYQTITNDNRDPFSKRSFYGSWSETLGEFQIPFQLPSNLVPREIQYDISITGNTISNELLKGILPPSAVPSSILKVESQFFSEFPPLVTNIEKSSLSVNVPMLYNFGYTFTIQSDNGFSDGFIIVTSQVNIRGIEIALTQISGDEFWGNFTATIYINHTATLTNCISQSFEIQYMLLRDKNGMASEYKKRGFNDRVNSLHLIKTEISDLISLNCPAVSSSNITLVYFGQEQNITAIDVSIDNSLSFILQLTSDSGLSLYNLPTLYLMEVGLGMINSTFEITTPVVPNQFYTALSYKTTITVPVGFGLNGGITLSIYGAENVLHTNAGWATNNLNDIGMFYYIQTYKNDIPQTPLLEEQKNNYTSDGGILMVYGNNLGLPGDNVIAQISYPGTNTWINIKIVQNYFRLLHLVIFNIKNNYTTFNLRVKVNNDISNLLEIHYTNSPPSTTKPPDSTNTPVNVCPGSPKCGGEANGICTTTGCQCKPPWVGKECLSQPISIEPNISITEPVVQNTLDTPSGSQIKNLISVQSLIEYNFKGEIIQNITLSNWKFYNLTDSSKKLYRYSNRVNLNTSMPTDFNISIQYFSEDTTLNFANELVDIRAYTLKYTIEMSPYLFKSVTNNLQIVMSALIESSNLNSCSTIESGDTLDTNFQFFKLQVEDHSLYAKFIKKAEIDYRVRSIENVQLSTNSQGSSRAQTLIGINVPYYTNYVLMDPDFSLLLDSRSTADNEDSQCYSPPSKSKLSKEQLIGIIVGSVVGGAIIIAIISYVVITKTSLGYKRSIVRMKSFITR</sequence>
<dbReference type="InterPro" id="IPR055463">
    <property type="entry name" value="DUF7035"/>
</dbReference>